<keyword evidence="4 5" id="KW-0547">Nucleotide-binding</keyword>
<keyword evidence="2" id="KW-0479">Metal-binding</keyword>
<dbReference type="InterPro" id="IPR029052">
    <property type="entry name" value="Metallo-depent_PP-like"/>
</dbReference>
<dbReference type="GO" id="GO:0046872">
    <property type="term" value="F:metal ion binding"/>
    <property type="evidence" value="ECO:0007669"/>
    <property type="project" value="UniProtKB-KW"/>
</dbReference>
<keyword evidence="10" id="KW-1185">Reference proteome</keyword>
<dbReference type="STRING" id="1173111.SAMN05444955_106129"/>
<dbReference type="Gene3D" id="3.60.21.10">
    <property type="match status" value="1"/>
</dbReference>
<evidence type="ECO:0000256" key="5">
    <source>
        <dbReference type="RuleBase" id="RU362119"/>
    </source>
</evidence>
<dbReference type="Gene3D" id="3.90.780.10">
    <property type="entry name" value="5'-Nucleotidase, C-terminal domain"/>
    <property type="match status" value="1"/>
</dbReference>
<dbReference type="Pfam" id="PF00149">
    <property type="entry name" value="Metallophos"/>
    <property type="match status" value="1"/>
</dbReference>
<dbReference type="InterPro" id="IPR004843">
    <property type="entry name" value="Calcineurin-like_PHP"/>
</dbReference>
<protein>
    <submittedName>
        <fullName evidence="9">2',3'-cyclic-nucleotide 2'-phosphodiesterase / 3'-nucleotidase</fullName>
    </submittedName>
</protein>
<keyword evidence="3" id="KW-0732">Signal</keyword>
<organism evidence="9 10">
    <name type="scientific">Lihuaxuella thermophila</name>
    <dbReference type="NCBI Taxonomy" id="1173111"/>
    <lineage>
        <taxon>Bacteria</taxon>
        <taxon>Bacillati</taxon>
        <taxon>Bacillota</taxon>
        <taxon>Bacilli</taxon>
        <taxon>Bacillales</taxon>
        <taxon>Thermoactinomycetaceae</taxon>
        <taxon>Lihuaxuella</taxon>
    </lineage>
</organism>
<keyword evidence="6" id="KW-0472">Membrane</keyword>
<evidence type="ECO:0000313" key="10">
    <source>
        <dbReference type="Proteomes" id="UP000199695"/>
    </source>
</evidence>
<evidence type="ECO:0000259" key="7">
    <source>
        <dbReference type="Pfam" id="PF00149"/>
    </source>
</evidence>
<evidence type="ECO:0000256" key="1">
    <source>
        <dbReference type="ARBA" id="ARBA00006654"/>
    </source>
</evidence>
<dbReference type="GO" id="GO:0000166">
    <property type="term" value="F:nucleotide binding"/>
    <property type="evidence" value="ECO:0007669"/>
    <property type="project" value="UniProtKB-KW"/>
</dbReference>
<evidence type="ECO:0000256" key="4">
    <source>
        <dbReference type="ARBA" id="ARBA00022741"/>
    </source>
</evidence>
<dbReference type="GO" id="GO:0016787">
    <property type="term" value="F:hydrolase activity"/>
    <property type="evidence" value="ECO:0007669"/>
    <property type="project" value="UniProtKB-KW"/>
</dbReference>
<name>A0A1H8E4K8_9BACL</name>
<gene>
    <name evidence="9" type="ORF">SAMN05444955_106129</name>
</gene>
<keyword evidence="5" id="KW-0378">Hydrolase</keyword>
<dbReference type="Pfam" id="PF02872">
    <property type="entry name" value="5_nucleotid_C"/>
    <property type="match status" value="1"/>
</dbReference>
<dbReference type="InterPro" id="IPR041827">
    <property type="entry name" value="CpdB_N"/>
</dbReference>
<proteinExistence type="inferred from homology"/>
<dbReference type="SUPFAM" id="SSF56300">
    <property type="entry name" value="Metallo-dependent phosphatases"/>
    <property type="match status" value="1"/>
</dbReference>
<dbReference type="GO" id="GO:0009166">
    <property type="term" value="P:nucleotide catabolic process"/>
    <property type="evidence" value="ECO:0007669"/>
    <property type="project" value="InterPro"/>
</dbReference>
<dbReference type="AlphaFoldDB" id="A0A1H8E4K8"/>
<evidence type="ECO:0000256" key="2">
    <source>
        <dbReference type="ARBA" id="ARBA00022723"/>
    </source>
</evidence>
<evidence type="ECO:0000259" key="8">
    <source>
        <dbReference type="Pfam" id="PF02872"/>
    </source>
</evidence>
<dbReference type="InterPro" id="IPR008334">
    <property type="entry name" value="5'-Nucleotdase_C"/>
</dbReference>
<evidence type="ECO:0000313" key="9">
    <source>
        <dbReference type="EMBL" id="SEN14393.1"/>
    </source>
</evidence>
<comment type="similarity">
    <text evidence="1 5">Belongs to the 5'-nucleotidase family.</text>
</comment>
<dbReference type="GO" id="GO:0030288">
    <property type="term" value="C:outer membrane-bounded periplasmic space"/>
    <property type="evidence" value="ECO:0007669"/>
    <property type="project" value="TreeGrafter"/>
</dbReference>
<feature type="transmembrane region" description="Helical" evidence="6">
    <location>
        <begin position="6"/>
        <end position="27"/>
    </location>
</feature>
<dbReference type="CDD" id="cd07410">
    <property type="entry name" value="MPP_CpdB_N"/>
    <property type="match status" value="1"/>
</dbReference>
<evidence type="ECO:0000256" key="3">
    <source>
        <dbReference type="ARBA" id="ARBA00022729"/>
    </source>
</evidence>
<feature type="domain" description="5'-Nucleotidase C-terminal" evidence="8">
    <location>
        <begin position="363"/>
        <end position="523"/>
    </location>
</feature>
<dbReference type="RefSeq" id="WP_244527497.1">
    <property type="nucleotide sequence ID" value="NZ_FOCQ01000006.1"/>
</dbReference>
<dbReference type="EMBL" id="FOCQ01000006">
    <property type="protein sequence ID" value="SEN14393.1"/>
    <property type="molecule type" value="Genomic_DNA"/>
</dbReference>
<reference evidence="9 10" key="1">
    <citation type="submission" date="2016-10" db="EMBL/GenBank/DDBJ databases">
        <authorList>
            <person name="de Groot N.N."/>
        </authorList>
    </citation>
    <scope>NUCLEOTIDE SEQUENCE [LARGE SCALE GENOMIC DNA]</scope>
    <source>
        <strain evidence="9 10">DSM 46701</strain>
    </source>
</reference>
<dbReference type="InterPro" id="IPR006179">
    <property type="entry name" value="5_nucleotidase/apyrase"/>
</dbReference>
<feature type="domain" description="Calcineurin-like phosphoesterase" evidence="7">
    <location>
        <begin position="40"/>
        <end position="276"/>
    </location>
</feature>
<dbReference type="InterPro" id="IPR036907">
    <property type="entry name" value="5'-Nucleotdase_C_sf"/>
</dbReference>
<dbReference type="Proteomes" id="UP000199695">
    <property type="component" value="Unassembled WGS sequence"/>
</dbReference>
<dbReference type="PRINTS" id="PR01607">
    <property type="entry name" value="APYRASEFAMLY"/>
</dbReference>
<evidence type="ECO:0000256" key="6">
    <source>
        <dbReference type="SAM" id="Phobius"/>
    </source>
</evidence>
<dbReference type="PANTHER" id="PTHR11575">
    <property type="entry name" value="5'-NUCLEOTIDASE-RELATED"/>
    <property type="match status" value="1"/>
</dbReference>
<keyword evidence="6" id="KW-1133">Transmembrane helix</keyword>
<keyword evidence="6" id="KW-0812">Transmembrane</keyword>
<accession>A0A1H8E4K8</accession>
<dbReference type="SUPFAM" id="SSF55816">
    <property type="entry name" value="5'-nucleotidase (syn. UDP-sugar hydrolase), C-terminal domain"/>
    <property type="match status" value="1"/>
</dbReference>
<dbReference type="PANTHER" id="PTHR11575:SF6">
    <property type="entry name" value="2',3'-CYCLIC-NUCLEOTIDE 2'-PHOSPHODIESTERASE_3'-NUCLEOTIDASE"/>
    <property type="match status" value="1"/>
</dbReference>
<sequence>MSQGKVFLIALLSILVCISCIITYPLFHAEAKNRQSYQLTIMSTSDLHGYITPINYTDNSPAHHGLAKIATLVKQVRQRNPEALLLDSGDTIQGSPMEYYHARIDNKPVDPMMLAMNALKYDAMAIGNHEYNYGPQVMEKARSEARFPWLSANTLKKGTDQVYTKPYQIIKMKNGLRVGVLGLTTQKVPNWEDPKNIAHLDFIDVVKAAKKWVPIMKKKEKADVIFVSYHGGLEHKKEADGTITPLPHSDGENQVYQLATQVDGIDAILAGHMHTPLADVRVNGVLITEPNKWGSHLSVVDMKLEKRKGRWVVADKKAKLLEASTVEADPEVMELIRSYEEKTQAFLDRPVGKINGDLTVHDHHYMRTHDNALIQFINRVQMEASGASISSTALFDNNVPGLPENVTTRDILSTYIYPNTLKVIRVKGQDIKAALEQTTTYFKQNNGSEPVEVNPKFITPKEQHYNYDMWEGIKYTIDVSKPEGERIVELTDMNGQPLDMNKEYDVALNNYRAGGGGGYPMFAGKPVIKDINIEISELITNYIREKGTVNAEVDHNWKIIGGKVD</sequence>